<feature type="region of interest" description="Disordered" evidence="2">
    <location>
        <begin position="1"/>
        <end position="33"/>
    </location>
</feature>
<dbReference type="Pfam" id="PF01613">
    <property type="entry name" value="Flavin_Reduct"/>
    <property type="match status" value="1"/>
</dbReference>
<dbReference type="Gene3D" id="2.30.110.10">
    <property type="entry name" value="Electron Transport, Fmn-binding Protein, Chain A"/>
    <property type="match status" value="1"/>
</dbReference>
<evidence type="ECO:0000256" key="1">
    <source>
        <dbReference type="ARBA" id="ARBA00023002"/>
    </source>
</evidence>
<organism evidence="4 5">
    <name type="scientific">Marinitenerispora sediminis</name>
    <dbReference type="NCBI Taxonomy" id="1931232"/>
    <lineage>
        <taxon>Bacteria</taxon>
        <taxon>Bacillati</taxon>
        <taxon>Actinomycetota</taxon>
        <taxon>Actinomycetes</taxon>
        <taxon>Streptosporangiales</taxon>
        <taxon>Nocardiopsidaceae</taxon>
        <taxon>Marinitenerispora</taxon>
    </lineage>
</organism>
<dbReference type="SMART" id="SM00903">
    <property type="entry name" value="Flavin_Reduct"/>
    <property type="match status" value="1"/>
</dbReference>
<evidence type="ECO:0000313" key="4">
    <source>
        <dbReference type="EMBL" id="RCV50485.1"/>
    </source>
</evidence>
<dbReference type="PANTHER" id="PTHR30466:SF1">
    <property type="entry name" value="FMN REDUCTASE (NADH) RUTF"/>
    <property type="match status" value="1"/>
</dbReference>
<keyword evidence="1" id="KW-0560">Oxidoreductase</keyword>
<evidence type="ECO:0000259" key="3">
    <source>
        <dbReference type="SMART" id="SM00903"/>
    </source>
</evidence>
<feature type="domain" description="Flavin reductase like" evidence="3">
    <location>
        <begin position="42"/>
        <end position="186"/>
    </location>
</feature>
<accession>A0A368SZ53</accession>
<dbReference type="InterPro" id="IPR050268">
    <property type="entry name" value="NADH-dep_flavin_reductase"/>
</dbReference>
<dbReference type="PANTHER" id="PTHR30466">
    <property type="entry name" value="FLAVIN REDUCTASE"/>
    <property type="match status" value="1"/>
</dbReference>
<dbReference type="GO" id="GO:0010181">
    <property type="term" value="F:FMN binding"/>
    <property type="evidence" value="ECO:0007669"/>
    <property type="project" value="InterPro"/>
</dbReference>
<dbReference type="InterPro" id="IPR012349">
    <property type="entry name" value="Split_barrel_FMN-bd"/>
</dbReference>
<protein>
    <submittedName>
        <fullName evidence="4">Flavin reductase</fullName>
    </submittedName>
</protein>
<dbReference type="SUPFAM" id="SSF50475">
    <property type="entry name" value="FMN-binding split barrel"/>
    <property type="match status" value="1"/>
</dbReference>
<dbReference type="EMBL" id="QEIN01000282">
    <property type="protein sequence ID" value="RCV50485.1"/>
    <property type="molecule type" value="Genomic_DNA"/>
</dbReference>
<gene>
    <name evidence="4" type="ORF">DEF24_24190</name>
</gene>
<comment type="caution">
    <text evidence="4">The sequence shown here is derived from an EMBL/GenBank/DDBJ whole genome shotgun (WGS) entry which is preliminary data.</text>
</comment>
<reference evidence="4 5" key="1">
    <citation type="submission" date="2018-04" db="EMBL/GenBank/DDBJ databases">
        <title>Novel actinobacteria from marine sediment.</title>
        <authorList>
            <person name="Ng Z.Y."/>
            <person name="Tan G.Y.A."/>
        </authorList>
    </citation>
    <scope>NUCLEOTIDE SEQUENCE [LARGE SCALE GENOMIC DNA]</scope>
    <source>
        <strain evidence="4 5">TPS81</strain>
    </source>
</reference>
<dbReference type="InterPro" id="IPR002563">
    <property type="entry name" value="Flavin_Rdtase-like_dom"/>
</dbReference>
<evidence type="ECO:0000313" key="5">
    <source>
        <dbReference type="Proteomes" id="UP000253318"/>
    </source>
</evidence>
<dbReference type="RefSeq" id="WP_114400570.1">
    <property type="nucleotide sequence ID" value="NZ_QEIM01000247.1"/>
</dbReference>
<keyword evidence="5" id="KW-1185">Reference proteome</keyword>
<sequence length="191" mass="20150">MDSTNATVGDTARTRAAGGPAPEAERPPTEPGVDTELFRQALGRHPAGVVVVTADLAGEPVGVTATSFTSVSLSPPLVGFYITQSSSTWPKLRAAGGFAVNLLAEDQDGLAARFARTGVDRFAAPTSWTRAPDATPLLAGAAAHLLCERHDLRLFGDHWLVVGRVTRTVLPAARPPLVYHQRMFGGFRPNA</sequence>
<dbReference type="GO" id="GO:0006208">
    <property type="term" value="P:pyrimidine nucleobase catabolic process"/>
    <property type="evidence" value="ECO:0007669"/>
    <property type="project" value="TreeGrafter"/>
</dbReference>
<evidence type="ECO:0000256" key="2">
    <source>
        <dbReference type="SAM" id="MobiDB-lite"/>
    </source>
</evidence>
<dbReference type="Proteomes" id="UP000253318">
    <property type="component" value="Unassembled WGS sequence"/>
</dbReference>
<dbReference type="AlphaFoldDB" id="A0A368SZ53"/>
<name>A0A368SZ53_9ACTN</name>
<dbReference type="GO" id="GO:0042602">
    <property type="term" value="F:riboflavin reductase (NADPH) activity"/>
    <property type="evidence" value="ECO:0007669"/>
    <property type="project" value="TreeGrafter"/>
</dbReference>
<proteinExistence type="predicted"/>
<dbReference type="OrthoDB" id="9792858at2"/>